<dbReference type="OrthoDB" id="10072075at2759"/>
<proteinExistence type="predicted"/>
<evidence type="ECO:0000256" key="1">
    <source>
        <dbReference type="SAM" id="MobiDB-lite"/>
    </source>
</evidence>
<feature type="compositionally biased region" description="Polar residues" evidence="1">
    <location>
        <begin position="243"/>
        <end position="268"/>
    </location>
</feature>
<organism evidence="2 3">
    <name type="scientific">Stichopus japonicus</name>
    <name type="common">Sea cucumber</name>
    <dbReference type="NCBI Taxonomy" id="307972"/>
    <lineage>
        <taxon>Eukaryota</taxon>
        <taxon>Metazoa</taxon>
        <taxon>Echinodermata</taxon>
        <taxon>Eleutherozoa</taxon>
        <taxon>Echinozoa</taxon>
        <taxon>Holothuroidea</taxon>
        <taxon>Aspidochirotacea</taxon>
        <taxon>Aspidochirotida</taxon>
        <taxon>Stichopodidae</taxon>
        <taxon>Apostichopus</taxon>
    </lineage>
</organism>
<evidence type="ECO:0000313" key="2">
    <source>
        <dbReference type="EMBL" id="PIK52929.1"/>
    </source>
</evidence>
<reference evidence="2 3" key="1">
    <citation type="journal article" date="2017" name="PLoS Biol.">
        <title>The sea cucumber genome provides insights into morphological evolution and visceral regeneration.</title>
        <authorList>
            <person name="Zhang X."/>
            <person name="Sun L."/>
            <person name="Yuan J."/>
            <person name="Sun Y."/>
            <person name="Gao Y."/>
            <person name="Zhang L."/>
            <person name="Li S."/>
            <person name="Dai H."/>
            <person name="Hamel J.F."/>
            <person name="Liu C."/>
            <person name="Yu Y."/>
            <person name="Liu S."/>
            <person name="Lin W."/>
            <person name="Guo K."/>
            <person name="Jin S."/>
            <person name="Xu P."/>
            <person name="Storey K.B."/>
            <person name="Huan P."/>
            <person name="Zhang T."/>
            <person name="Zhou Y."/>
            <person name="Zhang J."/>
            <person name="Lin C."/>
            <person name="Li X."/>
            <person name="Xing L."/>
            <person name="Huo D."/>
            <person name="Sun M."/>
            <person name="Wang L."/>
            <person name="Mercier A."/>
            <person name="Li F."/>
            <person name="Yang H."/>
            <person name="Xiang J."/>
        </authorList>
    </citation>
    <scope>NUCLEOTIDE SEQUENCE [LARGE SCALE GENOMIC DNA]</scope>
    <source>
        <strain evidence="2">Shaxun</strain>
        <tissue evidence="2">Muscle</tissue>
    </source>
</reference>
<dbReference type="Proteomes" id="UP000230750">
    <property type="component" value="Unassembled WGS sequence"/>
</dbReference>
<sequence>MFEGNQEKWMKVGKTGGKRRKEEIIMKDEPSVRGDAKPQVLQAMNVKDEPSVRGDAQPQVLNDGPAHTADLKKYIPEDQKCEQKNLTNKSSDVSTEKPPGDGHWLKKGQTVSGVHPAAVTPVKTPLHVSVHPWNSPPAGSVKGSGLKEIMAAEIASMSPETSGGHKKWSSGSGKKSKTQRRLDSQIKPEPVEPAKPAWVDGEGKPASPPSRCPEEVPTWDIERQETLPTARMISFGDMFEVPRNNNVPTKTQNTTTSASPVSPQSPNQFSVWGLPDSSRRKSEPASPLSFTQILKAEEQAEKNLDKALNKSLHSIQIEEQAMEELLQMYQTEASHNEFITVEQVRIKMANPHWAKGVT</sequence>
<feature type="compositionally biased region" description="Basic and acidic residues" evidence="1">
    <location>
        <begin position="1"/>
        <end position="10"/>
    </location>
</feature>
<feature type="compositionally biased region" description="Polar residues" evidence="1">
    <location>
        <begin position="84"/>
        <end position="93"/>
    </location>
</feature>
<dbReference type="AlphaFoldDB" id="A0A2G8KY45"/>
<feature type="compositionally biased region" description="Basic and acidic residues" evidence="1">
    <location>
        <begin position="180"/>
        <end position="192"/>
    </location>
</feature>
<feature type="region of interest" description="Disordered" evidence="1">
    <location>
        <begin position="1"/>
        <end position="119"/>
    </location>
</feature>
<feature type="compositionally biased region" description="Basic and acidic residues" evidence="1">
    <location>
        <begin position="69"/>
        <end position="83"/>
    </location>
</feature>
<dbReference type="GO" id="GO:0016301">
    <property type="term" value="F:kinase activity"/>
    <property type="evidence" value="ECO:0007669"/>
    <property type="project" value="UniProtKB-KW"/>
</dbReference>
<keyword evidence="3" id="KW-1185">Reference proteome</keyword>
<feature type="compositionally biased region" description="Basic residues" evidence="1">
    <location>
        <begin position="164"/>
        <end position="179"/>
    </location>
</feature>
<protein>
    <submittedName>
        <fullName evidence="2">Putative inhibitor of Bruton tyrosine kinase</fullName>
    </submittedName>
</protein>
<feature type="compositionally biased region" description="Basic and acidic residues" evidence="1">
    <location>
        <begin position="20"/>
        <end position="36"/>
    </location>
</feature>
<feature type="region of interest" description="Disordered" evidence="1">
    <location>
        <begin position="240"/>
        <end position="268"/>
    </location>
</feature>
<keyword evidence="2" id="KW-0808">Transferase</keyword>
<gene>
    <name evidence="2" type="ORF">BSL78_10178</name>
</gene>
<accession>A0A2G8KY45</accession>
<keyword evidence="2" id="KW-0418">Kinase</keyword>
<feature type="region of interest" description="Disordered" evidence="1">
    <location>
        <begin position="152"/>
        <end position="215"/>
    </location>
</feature>
<dbReference type="EMBL" id="MRZV01000309">
    <property type="protein sequence ID" value="PIK52929.1"/>
    <property type="molecule type" value="Genomic_DNA"/>
</dbReference>
<evidence type="ECO:0000313" key="3">
    <source>
        <dbReference type="Proteomes" id="UP000230750"/>
    </source>
</evidence>
<comment type="caution">
    <text evidence="2">The sequence shown here is derived from an EMBL/GenBank/DDBJ whole genome shotgun (WGS) entry which is preliminary data.</text>
</comment>
<name>A0A2G8KY45_STIJA</name>
<feature type="compositionally biased region" description="Basic and acidic residues" evidence="1">
    <location>
        <begin position="94"/>
        <end position="104"/>
    </location>
</feature>